<evidence type="ECO:0000313" key="3">
    <source>
        <dbReference type="EMBL" id="KZS05673.1"/>
    </source>
</evidence>
<name>A0A164N5X3_9CRUS</name>
<comment type="caution">
    <text evidence="3">The sequence shown here is derived from an EMBL/GenBank/DDBJ whole genome shotgun (WGS) entry which is preliminary data.</text>
</comment>
<sequence>MGIDHDTSEEAETSRHNPKGKLTEKTPTAEEIYMIKTFTQPIVKVLGNCFHEKMEKKLLLICILTTLQTTLLVNLLVWSFDTVYSQETKLLSAIECWEMVNNKKCGGNLMQAGTTTLTFTSTPTGEGKWYAIKEYHALNCLAEEITLKQETPESLVESPFGILKHHSARRRVFTKS</sequence>
<keyword evidence="2" id="KW-0812">Transmembrane</keyword>
<dbReference type="EMBL" id="LRGB01002875">
    <property type="protein sequence ID" value="KZS05673.1"/>
    <property type="molecule type" value="Genomic_DNA"/>
</dbReference>
<feature type="transmembrane region" description="Helical" evidence="2">
    <location>
        <begin position="58"/>
        <end position="80"/>
    </location>
</feature>
<evidence type="ECO:0000256" key="1">
    <source>
        <dbReference type="SAM" id="MobiDB-lite"/>
    </source>
</evidence>
<feature type="region of interest" description="Disordered" evidence="1">
    <location>
        <begin position="1"/>
        <end position="24"/>
    </location>
</feature>
<organism evidence="3 4">
    <name type="scientific">Daphnia magna</name>
    <dbReference type="NCBI Taxonomy" id="35525"/>
    <lineage>
        <taxon>Eukaryota</taxon>
        <taxon>Metazoa</taxon>
        <taxon>Ecdysozoa</taxon>
        <taxon>Arthropoda</taxon>
        <taxon>Crustacea</taxon>
        <taxon>Branchiopoda</taxon>
        <taxon>Diplostraca</taxon>
        <taxon>Cladocera</taxon>
        <taxon>Anomopoda</taxon>
        <taxon>Daphniidae</taxon>
        <taxon>Daphnia</taxon>
    </lineage>
</organism>
<proteinExistence type="predicted"/>
<accession>A0A164N5X3</accession>
<dbReference type="AlphaFoldDB" id="A0A164N5X3"/>
<gene>
    <name evidence="3" type="ORF">APZ42_031086</name>
</gene>
<keyword evidence="2" id="KW-0472">Membrane</keyword>
<protein>
    <submittedName>
        <fullName evidence="3">Uncharacterized protein</fullName>
    </submittedName>
</protein>
<evidence type="ECO:0000256" key="2">
    <source>
        <dbReference type="SAM" id="Phobius"/>
    </source>
</evidence>
<evidence type="ECO:0000313" key="4">
    <source>
        <dbReference type="Proteomes" id="UP000076858"/>
    </source>
</evidence>
<keyword evidence="2" id="KW-1133">Transmembrane helix</keyword>
<dbReference type="Proteomes" id="UP000076858">
    <property type="component" value="Unassembled WGS sequence"/>
</dbReference>
<keyword evidence="4" id="KW-1185">Reference proteome</keyword>
<reference evidence="3 4" key="1">
    <citation type="submission" date="2016-03" db="EMBL/GenBank/DDBJ databases">
        <title>EvidentialGene: Evidence-directed Construction of Genes on Genomes.</title>
        <authorList>
            <person name="Gilbert D.G."/>
            <person name="Choi J.-H."/>
            <person name="Mockaitis K."/>
            <person name="Colbourne J."/>
            <person name="Pfrender M."/>
        </authorList>
    </citation>
    <scope>NUCLEOTIDE SEQUENCE [LARGE SCALE GENOMIC DNA]</scope>
    <source>
        <strain evidence="3 4">Xinb3</strain>
        <tissue evidence="3">Complete organism</tissue>
    </source>
</reference>